<dbReference type="Gene3D" id="3.30.40.10">
    <property type="entry name" value="Zinc/RING finger domain, C3HC4 (zinc finger)"/>
    <property type="match status" value="1"/>
</dbReference>
<dbReference type="Pfam" id="PF13639">
    <property type="entry name" value="zf-RING_2"/>
    <property type="match status" value="1"/>
</dbReference>
<protein>
    <recommendedName>
        <fullName evidence="4">RING-type domain-containing protein</fullName>
    </recommendedName>
</protein>
<dbReference type="PANTHER" id="PTHR14155:SF627">
    <property type="entry name" value="OS06G0192800 PROTEIN"/>
    <property type="match status" value="1"/>
</dbReference>
<keyword evidence="1" id="KW-0479">Metal-binding</keyword>
<evidence type="ECO:0000256" key="1">
    <source>
        <dbReference type="ARBA" id="ARBA00022723"/>
    </source>
</evidence>
<dbReference type="PROSITE" id="PS50089">
    <property type="entry name" value="ZF_RING_2"/>
    <property type="match status" value="1"/>
</dbReference>
<dbReference type="GO" id="GO:0008270">
    <property type="term" value="F:zinc ion binding"/>
    <property type="evidence" value="ECO:0007669"/>
    <property type="project" value="UniProtKB-KW"/>
</dbReference>
<evidence type="ECO:0000259" key="4">
    <source>
        <dbReference type="PROSITE" id="PS50089"/>
    </source>
</evidence>
<dbReference type="PANTHER" id="PTHR14155">
    <property type="entry name" value="RING FINGER DOMAIN-CONTAINING"/>
    <property type="match status" value="1"/>
</dbReference>
<sequence length="202" mass="23541">MNNNQQNYYGDIQLLNDLHNYFPEILYGARFQNDGLVQYIREVVNRRFNLFTNAQNNYRNTQYQQNQQSLQQQQVNRLSTMNTNQNTFQVLYRSPPVSSFVNLLQTMIDSNLSPISQDEDHILNDLQPVVVRPTENQIENGSSIVELTSGHNVCAICQEPMLMTNTIRRLNHCRHMFHNSCIMSAFATSPRCPNCRHDIRSN</sequence>
<organism evidence="5">
    <name type="scientific">viral metagenome</name>
    <dbReference type="NCBI Taxonomy" id="1070528"/>
    <lineage>
        <taxon>unclassified sequences</taxon>
        <taxon>metagenomes</taxon>
        <taxon>organismal metagenomes</taxon>
    </lineage>
</organism>
<reference evidence="5" key="1">
    <citation type="journal article" date="2020" name="Nature">
        <title>Giant virus diversity and host interactions through global metagenomics.</title>
        <authorList>
            <person name="Schulz F."/>
            <person name="Roux S."/>
            <person name="Paez-Espino D."/>
            <person name="Jungbluth S."/>
            <person name="Walsh D.A."/>
            <person name="Denef V.J."/>
            <person name="McMahon K.D."/>
            <person name="Konstantinidis K.T."/>
            <person name="Eloe-Fadrosh E.A."/>
            <person name="Kyrpides N.C."/>
            <person name="Woyke T."/>
        </authorList>
    </citation>
    <scope>NUCLEOTIDE SEQUENCE</scope>
    <source>
        <strain evidence="5">GVMAG-M-3300023184-77</strain>
    </source>
</reference>
<dbReference type="SMART" id="SM00184">
    <property type="entry name" value="RING"/>
    <property type="match status" value="1"/>
</dbReference>
<feature type="domain" description="RING-type" evidence="4">
    <location>
        <begin position="154"/>
        <end position="196"/>
    </location>
</feature>
<dbReference type="InterPro" id="IPR053238">
    <property type="entry name" value="RING-H2_zinc_finger"/>
</dbReference>
<evidence type="ECO:0000256" key="2">
    <source>
        <dbReference type="ARBA" id="ARBA00022771"/>
    </source>
</evidence>
<dbReference type="InterPro" id="IPR001841">
    <property type="entry name" value="Znf_RING"/>
</dbReference>
<accession>A0A6C0IHB6</accession>
<evidence type="ECO:0000313" key="5">
    <source>
        <dbReference type="EMBL" id="QHT91307.1"/>
    </source>
</evidence>
<dbReference type="InterPro" id="IPR013083">
    <property type="entry name" value="Znf_RING/FYVE/PHD"/>
</dbReference>
<evidence type="ECO:0000256" key="3">
    <source>
        <dbReference type="ARBA" id="ARBA00022833"/>
    </source>
</evidence>
<proteinExistence type="predicted"/>
<keyword evidence="2" id="KW-0863">Zinc-finger</keyword>
<dbReference type="AlphaFoldDB" id="A0A6C0IHB6"/>
<name>A0A6C0IHB6_9ZZZZ</name>
<dbReference type="SUPFAM" id="SSF57850">
    <property type="entry name" value="RING/U-box"/>
    <property type="match status" value="1"/>
</dbReference>
<keyword evidence="3" id="KW-0862">Zinc</keyword>
<dbReference type="EMBL" id="MN740165">
    <property type="protein sequence ID" value="QHT91307.1"/>
    <property type="molecule type" value="Genomic_DNA"/>
</dbReference>